<evidence type="ECO:0000313" key="2">
    <source>
        <dbReference type="Proteomes" id="UP000016931"/>
    </source>
</evidence>
<reference evidence="1 2" key="1">
    <citation type="journal article" date="2012" name="PLoS Pathog.">
        <title>Diverse lifestyles and strategies of plant pathogenesis encoded in the genomes of eighteen Dothideomycetes fungi.</title>
        <authorList>
            <person name="Ohm R.A."/>
            <person name="Feau N."/>
            <person name="Henrissat B."/>
            <person name="Schoch C.L."/>
            <person name="Horwitz B.A."/>
            <person name="Barry K.W."/>
            <person name="Condon B.J."/>
            <person name="Copeland A.C."/>
            <person name="Dhillon B."/>
            <person name="Glaser F."/>
            <person name="Hesse C.N."/>
            <person name="Kosti I."/>
            <person name="LaButti K."/>
            <person name="Lindquist E.A."/>
            <person name="Lucas S."/>
            <person name="Salamov A.A."/>
            <person name="Bradshaw R.E."/>
            <person name="Ciuffetti L."/>
            <person name="Hamelin R.C."/>
            <person name="Kema G.H.J."/>
            <person name="Lawrence C."/>
            <person name="Scott J.A."/>
            <person name="Spatafora J.W."/>
            <person name="Turgeon B.G."/>
            <person name="de Wit P.J.G.M."/>
            <person name="Zhong S."/>
            <person name="Goodwin S.B."/>
            <person name="Grigoriev I.V."/>
        </authorList>
    </citation>
    <scope>NUCLEOTIDE SEQUENCE [LARGE SCALE GENOMIC DNA]</scope>
    <source>
        <strain evidence="1 2">SO2202</strain>
    </source>
</reference>
<sequence>ELFNLRYSLLRNIVKRVFSVLKQRFYILKKRPRYNRAIQIQLVYTLYTLYNFIQ</sequence>
<evidence type="ECO:0000313" key="1">
    <source>
        <dbReference type="EMBL" id="EMF12464.1"/>
    </source>
</evidence>
<dbReference type="STRING" id="692275.M3D3I9"/>
<dbReference type="AlphaFoldDB" id="M3D3I9"/>
<dbReference type="RefSeq" id="XP_016760585.1">
    <property type="nucleotide sequence ID" value="XM_016908313.1"/>
</dbReference>
<dbReference type="eggNOG" id="KOG4585">
    <property type="taxonomic scope" value="Eukaryota"/>
</dbReference>
<dbReference type="GeneID" id="27905450"/>
<proteinExistence type="predicted"/>
<accession>M3D3I9</accession>
<name>M3D3I9_SPHMS</name>
<gene>
    <name evidence="1" type="ORF">SEPMUDRAFT_19197</name>
</gene>
<dbReference type="HOGENOM" id="CLU_183425_0_0_1"/>
<evidence type="ECO:0008006" key="3">
    <source>
        <dbReference type="Google" id="ProtNLM"/>
    </source>
</evidence>
<dbReference type="Proteomes" id="UP000016931">
    <property type="component" value="Unassembled WGS sequence"/>
</dbReference>
<keyword evidence="2" id="KW-1185">Reference proteome</keyword>
<feature type="non-terminal residue" evidence="1">
    <location>
        <position position="1"/>
    </location>
</feature>
<feature type="non-terminal residue" evidence="1">
    <location>
        <position position="54"/>
    </location>
</feature>
<organism evidence="1 2">
    <name type="scientific">Sphaerulina musiva (strain SO2202)</name>
    <name type="common">Poplar stem canker fungus</name>
    <name type="synonym">Septoria musiva</name>
    <dbReference type="NCBI Taxonomy" id="692275"/>
    <lineage>
        <taxon>Eukaryota</taxon>
        <taxon>Fungi</taxon>
        <taxon>Dikarya</taxon>
        <taxon>Ascomycota</taxon>
        <taxon>Pezizomycotina</taxon>
        <taxon>Dothideomycetes</taxon>
        <taxon>Dothideomycetidae</taxon>
        <taxon>Mycosphaerellales</taxon>
        <taxon>Mycosphaerellaceae</taxon>
        <taxon>Sphaerulina</taxon>
    </lineage>
</organism>
<dbReference type="OrthoDB" id="5421058at2759"/>
<dbReference type="EMBL" id="KB456264">
    <property type="protein sequence ID" value="EMF12464.1"/>
    <property type="molecule type" value="Genomic_DNA"/>
</dbReference>
<protein>
    <recommendedName>
        <fullName evidence="3">DDE Tnp4 domain-containing protein</fullName>
    </recommendedName>
</protein>